<dbReference type="InParanoid" id="A0A194XLQ4"/>
<accession>A0A194XLQ4</accession>
<gene>
    <name evidence="2" type="ORF">LY89DRAFT_422939</name>
</gene>
<dbReference type="Proteomes" id="UP000070700">
    <property type="component" value="Unassembled WGS sequence"/>
</dbReference>
<evidence type="ECO:0000313" key="3">
    <source>
        <dbReference type="Proteomes" id="UP000070700"/>
    </source>
</evidence>
<dbReference type="AlphaFoldDB" id="A0A194XLQ4"/>
<name>A0A194XLQ4_MOLSC</name>
<dbReference type="KEGG" id="psco:LY89DRAFT_422939"/>
<reference evidence="2 3" key="1">
    <citation type="submission" date="2015-10" db="EMBL/GenBank/DDBJ databases">
        <title>Full genome of DAOMC 229536 Phialocephala scopiformis, a fungal endophyte of spruce producing the potent anti-insectan compound rugulosin.</title>
        <authorList>
            <consortium name="DOE Joint Genome Institute"/>
            <person name="Walker A.K."/>
            <person name="Frasz S.L."/>
            <person name="Seifert K.A."/>
            <person name="Miller J.D."/>
            <person name="Mondo S.J."/>
            <person name="Labutti K."/>
            <person name="Lipzen A."/>
            <person name="Dockter R."/>
            <person name="Kennedy M."/>
            <person name="Grigoriev I.V."/>
            <person name="Spatafora J.W."/>
        </authorList>
    </citation>
    <scope>NUCLEOTIDE SEQUENCE [LARGE SCALE GENOMIC DNA]</scope>
    <source>
        <strain evidence="2 3">CBS 120377</strain>
    </source>
</reference>
<sequence>MGADIACCQQQVATSGEHPRQTHAGRSSNGPDLATKQPSQTRCAGWWSAGRERGHASISLVGTTFQAADSRYVSQCPSRRYKSPPAALVGDGEWQQRLSAEPFRCLFQTCANGWWARYASYTTPSACSSKPGLPQIRFDVVRWRWVETRQATPFETAG</sequence>
<dbReference type="EMBL" id="KQ947408">
    <property type="protein sequence ID" value="KUJ21014.1"/>
    <property type="molecule type" value="Genomic_DNA"/>
</dbReference>
<proteinExistence type="predicted"/>
<dbReference type="RefSeq" id="XP_018075369.1">
    <property type="nucleotide sequence ID" value="XM_018207421.1"/>
</dbReference>
<dbReference type="GeneID" id="28817147"/>
<evidence type="ECO:0000256" key="1">
    <source>
        <dbReference type="SAM" id="MobiDB-lite"/>
    </source>
</evidence>
<evidence type="ECO:0000313" key="2">
    <source>
        <dbReference type="EMBL" id="KUJ21014.1"/>
    </source>
</evidence>
<feature type="region of interest" description="Disordered" evidence="1">
    <location>
        <begin position="11"/>
        <end position="38"/>
    </location>
</feature>
<organism evidence="2 3">
    <name type="scientific">Mollisia scopiformis</name>
    <name type="common">Conifer needle endophyte fungus</name>
    <name type="synonym">Phialocephala scopiformis</name>
    <dbReference type="NCBI Taxonomy" id="149040"/>
    <lineage>
        <taxon>Eukaryota</taxon>
        <taxon>Fungi</taxon>
        <taxon>Dikarya</taxon>
        <taxon>Ascomycota</taxon>
        <taxon>Pezizomycotina</taxon>
        <taxon>Leotiomycetes</taxon>
        <taxon>Helotiales</taxon>
        <taxon>Mollisiaceae</taxon>
        <taxon>Mollisia</taxon>
    </lineage>
</organism>
<protein>
    <submittedName>
        <fullName evidence="2">Uncharacterized protein</fullName>
    </submittedName>
</protein>
<feature type="compositionally biased region" description="Polar residues" evidence="1">
    <location>
        <begin position="24"/>
        <end position="38"/>
    </location>
</feature>
<keyword evidence="3" id="KW-1185">Reference proteome</keyword>